<evidence type="ECO:0000313" key="3">
    <source>
        <dbReference type="Proteomes" id="UP001434883"/>
    </source>
</evidence>
<organism evidence="2 3">
    <name type="scientific">Xenoophorus captivus</name>
    <dbReference type="NCBI Taxonomy" id="1517983"/>
    <lineage>
        <taxon>Eukaryota</taxon>
        <taxon>Metazoa</taxon>
        <taxon>Chordata</taxon>
        <taxon>Craniata</taxon>
        <taxon>Vertebrata</taxon>
        <taxon>Euteleostomi</taxon>
        <taxon>Actinopterygii</taxon>
        <taxon>Neopterygii</taxon>
        <taxon>Teleostei</taxon>
        <taxon>Neoteleostei</taxon>
        <taxon>Acanthomorphata</taxon>
        <taxon>Ovalentaria</taxon>
        <taxon>Atherinomorphae</taxon>
        <taxon>Cyprinodontiformes</taxon>
        <taxon>Goodeidae</taxon>
        <taxon>Xenoophorus</taxon>
    </lineage>
</organism>
<evidence type="ECO:0000313" key="2">
    <source>
        <dbReference type="EMBL" id="MEQ2216976.1"/>
    </source>
</evidence>
<comment type="caution">
    <text evidence="2">The sequence shown here is derived from an EMBL/GenBank/DDBJ whole genome shotgun (WGS) entry which is preliminary data.</text>
</comment>
<accession>A0ABV0S990</accession>
<gene>
    <name evidence="2" type="ORF">XENOCAPTIV_027894</name>
</gene>
<sequence>FGFFPWTTSTYRGINADRPFALPNIIGVEKKDGYVLFELIQLLALFFHRSILKCHGLWDNKEVEMPDFFKKLKKKVDKKKMTGADKMGSKEKPLRRLKFLPFQASTTTMFCRQKKSDSEESV</sequence>
<dbReference type="PANTHER" id="PTHR47049">
    <property type="entry name" value="PIEZO-TYPE MECHANOSENSITIVE ION CHANNEL HOMOLOG"/>
    <property type="match status" value="1"/>
</dbReference>
<protein>
    <recommendedName>
        <fullName evidence="1">Piezo transmembrane helical unit domain-containing protein</fullName>
    </recommendedName>
</protein>
<feature type="non-terminal residue" evidence="2">
    <location>
        <position position="1"/>
    </location>
</feature>
<dbReference type="InterPro" id="IPR056768">
    <property type="entry name" value="THU_Piezo"/>
</dbReference>
<dbReference type="Pfam" id="PF23188">
    <property type="entry name" value="THU_Piezo1"/>
    <property type="match status" value="1"/>
</dbReference>
<dbReference type="PANTHER" id="PTHR47049:SF7">
    <property type="entry name" value="PIEZO-TYPE MECHANOSENSITIVE ION CHANNEL COMPONENT 2 ISOFORM X1"/>
    <property type="match status" value="1"/>
</dbReference>
<dbReference type="Proteomes" id="UP001434883">
    <property type="component" value="Unassembled WGS sequence"/>
</dbReference>
<keyword evidence="3" id="KW-1185">Reference proteome</keyword>
<feature type="non-terminal residue" evidence="2">
    <location>
        <position position="122"/>
    </location>
</feature>
<name>A0ABV0S990_9TELE</name>
<feature type="domain" description="Piezo transmembrane helical unit" evidence="1">
    <location>
        <begin position="1"/>
        <end position="59"/>
    </location>
</feature>
<proteinExistence type="predicted"/>
<reference evidence="2 3" key="1">
    <citation type="submission" date="2021-06" db="EMBL/GenBank/DDBJ databases">
        <authorList>
            <person name="Palmer J.M."/>
        </authorList>
    </citation>
    <scope>NUCLEOTIDE SEQUENCE [LARGE SCALE GENOMIC DNA]</scope>
    <source>
        <strain evidence="2 3">XC_2019</strain>
        <tissue evidence="2">Muscle</tissue>
    </source>
</reference>
<dbReference type="InterPro" id="IPR027272">
    <property type="entry name" value="Piezo"/>
</dbReference>
<evidence type="ECO:0000259" key="1">
    <source>
        <dbReference type="Pfam" id="PF23188"/>
    </source>
</evidence>
<dbReference type="EMBL" id="JAHRIN010074640">
    <property type="protein sequence ID" value="MEQ2216976.1"/>
    <property type="molecule type" value="Genomic_DNA"/>
</dbReference>